<feature type="domain" description="C-type lectin" evidence="2">
    <location>
        <begin position="233"/>
        <end position="348"/>
    </location>
</feature>
<evidence type="ECO:0000259" key="2">
    <source>
        <dbReference type="PROSITE" id="PS50041"/>
    </source>
</evidence>
<dbReference type="PROSITE" id="PS51029">
    <property type="entry name" value="MADF"/>
    <property type="match status" value="1"/>
</dbReference>
<dbReference type="Pfam" id="PF10545">
    <property type="entry name" value="MADF_DNA_bdg"/>
    <property type="match status" value="1"/>
</dbReference>
<name>A0AAW1LYJ8_POPJA</name>
<reference evidence="4 5" key="1">
    <citation type="journal article" date="2024" name="BMC Genomics">
        <title>De novo assembly and annotation of Popillia japonica's genome with initial clues to its potential as an invasive pest.</title>
        <authorList>
            <person name="Cucini C."/>
            <person name="Boschi S."/>
            <person name="Funari R."/>
            <person name="Cardaioli E."/>
            <person name="Iannotti N."/>
            <person name="Marturano G."/>
            <person name="Paoli F."/>
            <person name="Bruttini M."/>
            <person name="Carapelli A."/>
            <person name="Frati F."/>
            <person name="Nardi F."/>
        </authorList>
    </citation>
    <scope>NUCLEOTIDE SEQUENCE [LARGE SCALE GENOMIC DNA]</scope>
    <source>
        <strain evidence="4">DMR45628</strain>
    </source>
</reference>
<feature type="region of interest" description="Disordered" evidence="1">
    <location>
        <begin position="534"/>
        <end position="554"/>
    </location>
</feature>
<keyword evidence="5" id="KW-1185">Reference proteome</keyword>
<accession>A0AAW1LYJ8</accession>
<dbReference type="SUPFAM" id="SSF56436">
    <property type="entry name" value="C-type lectin-like"/>
    <property type="match status" value="2"/>
</dbReference>
<feature type="domain" description="MADF" evidence="3">
    <location>
        <begin position="398"/>
        <end position="497"/>
    </location>
</feature>
<feature type="compositionally biased region" description="Low complexity" evidence="1">
    <location>
        <begin position="540"/>
        <end position="549"/>
    </location>
</feature>
<feature type="region of interest" description="Disordered" evidence="1">
    <location>
        <begin position="148"/>
        <end position="173"/>
    </location>
</feature>
<feature type="compositionally biased region" description="Polar residues" evidence="1">
    <location>
        <begin position="158"/>
        <end position="173"/>
    </location>
</feature>
<dbReference type="CDD" id="cd00037">
    <property type="entry name" value="CLECT"/>
    <property type="match status" value="1"/>
</dbReference>
<dbReference type="Proteomes" id="UP001458880">
    <property type="component" value="Unassembled WGS sequence"/>
</dbReference>
<dbReference type="PANTHER" id="PTHR21505:SF12">
    <property type="entry name" value="MADF DOMAIN-CONTAINING PROTEIN-RELATED"/>
    <property type="match status" value="1"/>
</dbReference>
<dbReference type="PANTHER" id="PTHR21505">
    <property type="entry name" value="MADF DOMAIN-CONTAINING PROTEIN-RELATED"/>
    <property type="match status" value="1"/>
</dbReference>
<evidence type="ECO:0000313" key="4">
    <source>
        <dbReference type="EMBL" id="KAK9738856.1"/>
    </source>
</evidence>
<dbReference type="InterPro" id="IPR001304">
    <property type="entry name" value="C-type_lectin-like"/>
</dbReference>
<dbReference type="InterPro" id="IPR016187">
    <property type="entry name" value="CTDL_fold"/>
</dbReference>
<evidence type="ECO:0000256" key="1">
    <source>
        <dbReference type="SAM" id="MobiDB-lite"/>
    </source>
</evidence>
<dbReference type="EMBL" id="JASPKY010000081">
    <property type="protein sequence ID" value="KAK9738856.1"/>
    <property type="molecule type" value="Genomic_DNA"/>
</dbReference>
<evidence type="ECO:0000259" key="3">
    <source>
        <dbReference type="PROSITE" id="PS51029"/>
    </source>
</evidence>
<proteinExistence type="predicted"/>
<dbReference type="Pfam" id="PF00059">
    <property type="entry name" value="Lectin_C"/>
    <property type="match status" value="2"/>
</dbReference>
<dbReference type="AlphaFoldDB" id="A0AAW1LYJ8"/>
<dbReference type="SMART" id="SM00595">
    <property type="entry name" value="MADF"/>
    <property type="match status" value="1"/>
</dbReference>
<dbReference type="Gene3D" id="3.10.100.10">
    <property type="entry name" value="Mannose-Binding Protein A, subunit A"/>
    <property type="match status" value="2"/>
</dbReference>
<dbReference type="InterPro" id="IPR006578">
    <property type="entry name" value="MADF-dom"/>
</dbReference>
<organism evidence="4 5">
    <name type="scientific">Popillia japonica</name>
    <name type="common">Japanese beetle</name>
    <dbReference type="NCBI Taxonomy" id="7064"/>
    <lineage>
        <taxon>Eukaryota</taxon>
        <taxon>Metazoa</taxon>
        <taxon>Ecdysozoa</taxon>
        <taxon>Arthropoda</taxon>
        <taxon>Hexapoda</taxon>
        <taxon>Insecta</taxon>
        <taxon>Pterygota</taxon>
        <taxon>Neoptera</taxon>
        <taxon>Endopterygota</taxon>
        <taxon>Coleoptera</taxon>
        <taxon>Polyphaga</taxon>
        <taxon>Scarabaeiformia</taxon>
        <taxon>Scarabaeidae</taxon>
        <taxon>Rutelinae</taxon>
        <taxon>Popillia</taxon>
    </lineage>
</organism>
<feature type="domain" description="C-type lectin" evidence="2">
    <location>
        <begin position="27"/>
        <end position="133"/>
    </location>
</feature>
<dbReference type="PROSITE" id="PS50041">
    <property type="entry name" value="C_TYPE_LECTIN_2"/>
    <property type="match status" value="2"/>
</dbReference>
<protein>
    <submittedName>
        <fullName evidence="4">Alcohol dehydrogenase transcription factor Myb/SANT-like</fullName>
    </submittedName>
</protein>
<comment type="caution">
    <text evidence="4">The sequence shown here is derived from an EMBL/GenBank/DDBJ whole genome shotgun (WGS) entry which is preliminary data.</text>
</comment>
<dbReference type="InterPro" id="IPR016186">
    <property type="entry name" value="C-type_lectin-like/link_sf"/>
</dbReference>
<dbReference type="SMART" id="SM00034">
    <property type="entry name" value="CLECT"/>
    <property type="match status" value="2"/>
</dbReference>
<gene>
    <name evidence="4" type="ORF">QE152_g9486</name>
</gene>
<sequence length="622" mass="72491">MKSYPNITTRKNSTNLVLKKTTFTNISWENAKWKCQERGSSLAVISSKNQNNALREFLRKGYVADVPRWMGGQYDWNSARWKWIYNGKIIPWHQFDGPVNTKNLAWHCLIMDPKNNYRWNASICFDKNYYICQTRLVNRKADEAANLTAEKGPHNSDQKNYNNGGLNSTEQHDTQPGYQFVIDAGTNNNGGLNSTEQHDTQPGYQFVIDADIPPQKPKKPRKKFICPKDQILAGRKCYSFSKDKETWSNAYYKCQDMKSELAIFNNTKQDQRLRTKLNRLQSKPEKRWIGGYYDFVNSLWKWAASGRILPVQPVVLTDLKWSCVLWNPQQTERWTSETCLTPMYYMCQSNAIPVEKKINPRKSRRKPNNLSDIPILFKIFTYCADTMPFQFDRKATERLIILYEQHPNLYDITSTNYKNKVMRTESYREIAADMKKELNIHVTYHDINKEIKNLRTQYFVETNKIKKSEVSGASTSNIYRPSWWCYKELSFLAGSAPERRSESNFDDGMNIEDDEENTELLYEGPVDEINVDLEMENESRTSTPSTSTSLRKRKRIDKDDTSTLLASAVSALNSQTNEPVDSLEAFGQMVTSEMRRLKDVKETNFLKLKILNLIYEEINKEL</sequence>
<evidence type="ECO:0000313" key="5">
    <source>
        <dbReference type="Proteomes" id="UP001458880"/>
    </source>
</evidence>